<evidence type="ECO:0000259" key="5">
    <source>
        <dbReference type="Pfam" id="PF01397"/>
    </source>
</evidence>
<dbReference type="InterPro" id="IPR008949">
    <property type="entry name" value="Isoprenoid_synthase_dom_sf"/>
</dbReference>
<comment type="cofactor">
    <cofactor evidence="1">
        <name>Mg(2+)</name>
        <dbReference type="ChEBI" id="CHEBI:18420"/>
    </cofactor>
</comment>
<keyword evidence="4" id="KW-0456">Lyase</keyword>
<feature type="domain" description="Terpene synthase N-terminal" evidence="5">
    <location>
        <begin position="2"/>
        <end position="65"/>
    </location>
</feature>
<protein>
    <recommendedName>
        <fullName evidence="9">(+)-delta-cadinene synthase</fullName>
    </recommendedName>
</protein>
<dbReference type="Pfam" id="PF03936">
    <property type="entry name" value="Terpene_synth_C"/>
    <property type="match status" value="1"/>
</dbReference>
<dbReference type="SUPFAM" id="SSF48576">
    <property type="entry name" value="Terpenoid synthases"/>
    <property type="match status" value="1"/>
</dbReference>
<keyword evidence="2" id="KW-0479">Metal-binding</keyword>
<dbReference type="InterPro" id="IPR036965">
    <property type="entry name" value="Terpene_synth_N_sf"/>
</dbReference>
<evidence type="ECO:0000256" key="2">
    <source>
        <dbReference type="ARBA" id="ARBA00022723"/>
    </source>
</evidence>
<evidence type="ECO:0000313" key="7">
    <source>
        <dbReference type="EMBL" id="KAK7313004.1"/>
    </source>
</evidence>
<dbReference type="SUPFAM" id="SSF48239">
    <property type="entry name" value="Terpenoid cyclases/Protein prenyltransferases"/>
    <property type="match status" value="1"/>
</dbReference>
<dbReference type="Gene3D" id="1.50.10.130">
    <property type="entry name" value="Terpene synthase, N-terminal domain"/>
    <property type="match status" value="1"/>
</dbReference>
<organism evidence="7 8">
    <name type="scientific">Canavalia gladiata</name>
    <name type="common">Sword bean</name>
    <name type="synonym">Dolichos gladiatus</name>
    <dbReference type="NCBI Taxonomy" id="3824"/>
    <lineage>
        <taxon>Eukaryota</taxon>
        <taxon>Viridiplantae</taxon>
        <taxon>Streptophyta</taxon>
        <taxon>Embryophyta</taxon>
        <taxon>Tracheophyta</taxon>
        <taxon>Spermatophyta</taxon>
        <taxon>Magnoliopsida</taxon>
        <taxon>eudicotyledons</taxon>
        <taxon>Gunneridae</taxon>
        <taxon>Pentapetalae</taxon>
        <taxon>rosids</taxon>
        <taxon>fabids</taxon>
        <taxon>Fabales</taxon>
        <taxon>Fabaceae</taxon>
        <taxon>Papilionoideae</taxon>
        <taxon>50 kb inversion clade</taxon>
        <taxon>NPAAA clade</taxon>
        <taxon>indigoferoid/millettioid clade</taxon>
        <taxon>Phaseoleae</taxon>
        <taxon>Canavalia</taxon>
    </lineage>
</organism>
<evidence type="ECO:0000313" key="8">
    <source>
        <dbReference type="Proteomes" id="UP001367508"/>
    </source>
</evidence>
<dbReference type="Pfam" id="PF01397">
    <property type="entry name" value="Terpene_synth"/>
    <property type="match status" value="1"/>
</dbReference>
<proteinExistence type="predicted"/>
<sequence>MNEEGKFNERITTEVEGILSLYEAAHIRIHGEDILDEAIVFTSTHLKLMRSQLSPSFVAKINYSLKRPLLKNMPRLVAKHYISTFEEYSSDHQTLLLFAKLDFNMLQKQHQKEVGNVSKWWKDLDVATKLPFTRDRLVETYFWTLGVYFEPQFEMKRLVQAYFAEAKWMNSNYTPTMEEYMAVAQVSSGYRVLTIMAFLGMGCIVTEKEFQWFSNDPKIIDAATKISRLMDDIVSSEFEQKREHVSSALGCYMKQHGATKCEAVDELHKQITSAWKDINEEYLDPTKVPRLLLTVVLNLSRVMDVLYKDADGYTHSNGSTKNNIATLLLNPWPVQE</sequence>
<dbReference type="InterPro" id="IPR001906">
    <property type="entry name" value="Terpene_synth_N"/>
</dbReference>
<evidence type="ECO:0000256" key="4">
    <source>
        <dbReference type="ARBA" id="ARBA00023239"/>
    </source>
</evidence>
<dbReference type="InterPro" id="IPR005630">
    <property type="entry name" value="Terpene_synthase_metal-bd"/>
</dbReference>
<dbReference type="Gene3D" id="1.10.600.10">
    <property type="entry name" value="Farnesyl Diphosphate Synthase"/>
    <property type="match status" value="2"/>
</dbReference>
<dbReference type="GO" id="GO:0010333">
    <property type="term" value="F:terpene synthase activity"/>
    <property type="evidence" value="ECO:0007669"/>
    <property type="project" value="InterPro"/>
</dbReference>
<evidence type="ECO:0008006" key="9">
    <source>
        <dbReference type="Google" id="ProtNLM"/>
    </source>
</evidence>
<gene>
    <name evidence="7" type="ORF">VNO77_37321</name>
</gene>
<keyword evidence="8" id="KW-1185">Reference proteome</keyword>
<dbReference type="InterPro" id="IPR008930">
    <property type="entry name" value="Terpenoid_cyclase/PrenylTrfase"/>
</dbReference>
<dbReference type="GO" id="GO:0000287">
    <property type="term" value="F:magnesium ion binding"/>
    <property type="evidence" value="ECO:0007669"/>
    <property type="project" value="InterPro"/>
</dbReference>
<reference evidence="7 8" key="1">
    <citation type="submission" date="2024-01" db="EMBL/GenBank/DDBJ databases">
        <title>The genomes of 5 underutilized Papilionoideae crops provide insights into root nodulation and disease resistanc.</title>
        <authorList>
            <person name="Jiang F."/>
        </authorList>
    </citation>
    <scope>NUCLEOTIDE SEQUENCE [LARGE SCALE GENOMIC DNA]</scope>
    <source>
        <strain evidence="7">LVBAO_FW01</strain>
        <tissue evidence="7">Leaves</tissue>
    </source>
</reference>
<dbReference type="GO" id="GO:0016114">
    <property type="term" value="P:terpenoid biosynthetic process"/>
    <property type="evidence" value="ECO:0007669"/>
    <property type="project" value="InterPro"/>
</dbReference>
<dbReference type="EMBL" id="JAYMYQ010000009">
    <property type="protein sequence ID" value="KAK7313004.1"/>
    <property type="molecule type" value="Genomic_DNA"/>
</dbReference>
<comment type="caution">
    <text evidence="7">The sequence shown here is derived from an EMBL/GenBank/DDBJ whole genome shotgun (WGS) entry which is preliminary data.</text>
</comment>
<feature type="domain" description="Terpene synthase metal-binding" evidence="6">
    <location>
        <begin position="155"/>
        <end position="277"/>
    </location>
</feature>
<dbReference type="PANTHER" id="PTHR31225">
    <property type="entry name" value="OS04G0344100 PROTEIN-RELATED"/>
    <property type="match status" value="1"/>
</dbReference>
<evidence type="ECO:0000256" key="3">
    <source>
        <dbReference type="ARBA" id="ARBA00022842"/>
    </source>
</evidence>
<dbReference type="AlphaFoldDB" id="A0AAN9K9Y3"/>
<accession>A0AAN9K9Y3</accession>
<dbReference type="InterPro" id="IPR050148">
    <property type="entry name" value="Terpene_synthase-like"/>
</dbReference>
<name>A0AAN9K9Y3_CANGL</name>
<dbReference type="PANTHER" id="PTHR31225:SF221">
    <property type="entry name" value="(-)-GERMACRENE D SYNTHASE"/>
    <property type="match status" value="1"/>
</dbReference>
<evidence type="ECO:0000259" key="6">
    <source>
        <dbReference type="Pfam" id="PF03936"/>
    </source>
</evidence>
<dbReference type="Proteomes" id="UP001367508">
    <property type="component" value="Unassembled WGS sequence"/>
</dbReference>
<keyword evidence="3" id="KW-0460">Magnesium</keyword>
<evidence type="ECO:0000256" key="1">
    <source>
        <dbReference type="ARBA" id="ARBA00001946"/>
    </source>
</evidence>